<dbReference type="NCBIfam" id="TIGR00710">
    <property type="entry name" value="efflux_Bcr_CflA"/>
    <property type="match status" value="1"/>
</dbReference>
<proteinExistence type="inferred from homology"/>
<comment type="subcellular location">
    <subcellularLocation>
        <location evidence="8">Cell inner membrane</location>
        <topology evidence="8">Multi-pass membrane protein</topology>
    </subcellularLocation>
    <subcellularLocation>
        <location evidence="1">Cell membrane</location>
        <topology evidence="1">Multi-pass membrane protein</topology>
    </subcellularLocation>
</comment>
<feature type="transmembrane region" description="Helical" evidence="8">
    <location>
        <begin position="376"/>
        <end position="398"/>
    </location>
</feature>
<dbReference type="InterPro" id="IPR020846">
    <property type="entry name" value="MFS_dom"/>
</dbReference>
<keyword evidence="11" id="KW-1185">Reference proteome</keyword>
<keyword evidence="3 8" id="KW-0813">Transport</keyword>
<evidence type="ECO:0000256" key="5">
    <source>
        <dbReference type="ARBA" id="ARBA00022692"/>
    </source>
</evidence>
<evidence type="ECO:0000256" key="8">
    <source>
        <dbReference type="RuleBase" id="RU365088"/>
    </source>
</evidence>
<dbReference type="EMBL" id="BMNW01000004">
    <property type="protein sequence ID" value="GGM10796.1"/>
    <property type="molecule type" value="Genomic_DNA"/>
</dbReference>
<dbReference type="Pfam" id="PF07690">
    <property type="entry name" value="MFS_1"/>
    <property type="match status" value="1"/>
</dbReference>
<feature type="transmembrane region" description="Helical" evidence="8">
    <location>
        <begin position="310"/>
        <end position="328"/>
    </location>
</feature>
<dbReference type="PROSITE" id="PS50850">
    <property type="entry name" value="MFS"/>
    <property type="match status" value="1"/>
</dbReference>
<evidence type="ECO:0000259" key="9">
    <source>
        <dbReference type="PROSITE" id="PS50850"/>
    </source>
</evidence>
<comment type="caution">
    <text evidence="10">The sequence shown here is derived from an EMBL/GenBank/DDBJ whole genome shotgun (WGS) entry which is preliminary data.</text>
</comment>
<reference evidence="11" key="1">
    <citation type="journal article" date="2019" name="Int. J. Syst. Evol. Microbiol.">
        <title>The Global Catalogue of Microorganisms (GCM) 10K type strain sequencing project: providing services to taxonomists for standard genome sequencing and annotation.</title>
        <authorList>
            <consortium name="The Broad Institute Genomics Platform"/>
            <consortium name="The Broad Institute Genome Sequencing Center for Infectious Disease"/>
            <person name="Wu L."/>
            <person name="Ma J."/>
        </authorList>
    </citation>
    <scope>NUCLEOTIDE SEQUENCE [LARGE SCALE GENOMIC DNA]</scope>
    <source>
        <strain evidence="11">JCM 13501</strain>
    </source>
</reference>
<evidence type="ECO:0000313" key="11">
    <source>
        <dbReference type="Proteomes" id="UP000616499"/>
    </source>
</evidence>
<dbReference type="InterPro" id="IPR050189">
    <property type="entry name" value="MFS_Efflux_Transporters"/>
</dbReference>
<feature type="transmembrane region" description="Helical" evidence="8">
    <location>
        <begin position="137"/>
        <end position="159"/>
    </location>
</feature>
<accession>A0ABQ2GU13</accession>
<evidence type="ECO:0000256" key="4">
    <source>
        <dbReference type="ARBA" id="ARBA00022475"/>
    </source>
</evidence>
<keyword evidence="5 8" id="KW-0812">Transmembrane</keyword>
<dbReference type="CDD" id="cd17320">
    <property type="entry name" value="MFS_MdfA_MDR_like"/>
    <property type="match status" value="1"/>
</dbReference>
<feature type="transmembrane region" description="Helical" evidence="8">
    <location>
        <begin position="165"/>
        <end position="187"/>
    </location>
</feature>
<feature type="transmembrane region" description="Helical" evidence="8">
    <location>
        <begin position="349"/>
        <end position="370"/>
    </location>
</feature>
<sequence>MQTTTTIPRYPVMVLILGALACIGPMSIDAYLPAFGAIGRDFQLTPEKTQLTLGLYMLAFAFMTLLHGTLSDSFGRRRVILTALVVYIAGSLVAALGPSFDWLLAGRICQGLSAGAGMVVGQAIVTDCYKGPVAQKTMSYIIMVFSVSPAFAPIIGGYLSEHTGWRGVFFFLAGLAVFSASLCAFFMPETLSPERRQAFDLSVLSRNYGRVIRDGQFMARAVVFGALFGGFAFLIGAAPDFVTHVLGLAETDFGYLFIPIVIGLTSGSFLAARLSSQLPSGRLIGFAYLMLGLSCLINLTYTGLATDLNVYAAVIPHGLFVFGLSLGIPTMTLRILERVPELSGTAASVLGFVQMIFFSVVSGWLAPLVYGSAFRLAVALSIGVVVSGLGWALVGFLANRNKPAPVPKA</sequence>
<comment type="similarity">
    <text evidence="2 8">Belongs to the major facilitator superfamily. Bcr/CmlA family.</text>
</comment>
<gene>
    <name evidence="10" type="primary">bcr</name>
    <name evidence="10" type="ORF">GCM10009425_22280</name>
</gene>
<feature type="transmembrane region" description="Helical" evidence="8">
    <location>
        <begin position="253"/>
        <end position="271"/>
    </location>
</feature>
<evidence type="ECO:0000256" key="3">
    <source>
        <dbReference type="ARBA" id="ARBA00022448"/>
    </source>
</evidence>
<evidence type="ECO:0000256" key="2">
    <source>
        <dbReference type="ARBA" id="ARBA00006236"/>
    </source>
</evidence>
<keyword evidence="4" id="KW-1003">Cell membrane</keyword>
<feature type="transmembrane region" description="Helical" evidence="8">
    <location>
        <begin position="283"/>
        <end position="304"/>
    </location>
</feature>
<dbReference type="PANTHER" id="PTHR43124:SF3">
    <property type="entry name" value="CHLORAMPHENICOL EFFLUX PUMP RV0191"/>
    <property type="match status" value="1"/>
</dbReference>
<dbReference type="Proteomes" id="UP000616499">
    <property type="component" value="Unassembled WGS sequence"/>
</dbReference>
<dbReference type="SUPFAM" id="SSF103473">
    <property type="entry name" value="MFS general substrate transporter"/>
    <property type="match status" value="1"/>
</dbReference>
<dbReference type="InterPro" id="IPR036259">
    <property type="entry name" value="MFS_trans_sf"/>
</dbReference>
<feature type="transmembrane region" description="Helical" evidence="8">
    <location>
        <begin position="12"/>
        <end position="33"/>
    </location>
</feature>
<feature type="transmembrane region" description="Helical" evidence="8">
    <location>
        <begin position="79"/>
        <end position="96"/>
    </location>
</feature>
<feature type="transmembrane region" description="Helical" evidence="8">
    <location>
        <begin position="217"/>
        <end position="238"/>
    </location>
</feature>
<dbReference type="InterPro" id="IPR011701">
    <property type="entry name" value="MFS"/>
</dbReference>
<feature type="domain" description="Major facilitator superfamily (MFS) profile" evidence="9">
    <location>
        <begin position="13"/>
        <end position="402"/>
    </location>
</feature>
<dbReference type="InterPro" id="IPR004812">
    <property type="entry name" value="Efflux_drug-R_Bcr/CmlA"/>
</dbReference>
<protein>
    <recommendedName>
        <fullName evidence="8">Bcr/CflA family efflux transporter</fullName>
    </recommendedName>
</protein>
<dbReference type="Gene3D" id="1.20.1720.10">
    <property type="entry name" value="Multidrug resistance protein D"/>
    <property type="match status" value="1"/>
</dbReference>
<keyword evidence="8" id="KW-0997">Cell inner membrane</keyword>
<evidence type="ECO:0000256" key="1">
    <source>
        <dbReference type="ARBA" id="ARBA00004651"/>
    </source>
</evidence>
<name>A0ABQ2GU13_9PSED</name>
<evidence type="ECO:0000256" key="6">
    <source>
        <dbReference type="ARBA" id="ARBA00022989"/>
    </source>
</evidence>
<dbReference type="PANTHER" id="PTHR43124">
    <property type="entry name" value="PURINE EFFLUX PUMP PBUE"/>
    <property type="match status" value="1"/>
</dbReference>
<evidence type="ECO:0000313" key="10">
    <source>
        <dbReference type="EMBL" id="GGM10796.1"/>
    </source>
</evidence>
<dbReference type="RefSeq" id="WP_188866190.1">
    <property type="nucleotide sequence ID" value="NZ_BMNW01000004.1"/>
</dbReference>
<organism evidence="10 11">
    <name type="scientific">Pseudomonas asuensis</name>
    <dbReference type="NCBI Taxonomy" id="1825787"/>
    <lineage>
        <taxon>Bacteria</taxon>
        <taxon>Pseudomonadati</taxon>
        <taxon>Pseudomonadota</taxon>
        <taxon>Gammaproteobacteria</taxon>
        <taxon>Pseudomonadales</taxon>
        <taxon>Pseudomonadaceae</taxon>
        <taxon>Pseudomonas</taxon>
    </lineage>
</organism>
<evidence type="ECO:0000256" key="7">
    <source>
        <dbReference type="ARBA" id="ARBA00023136"/>
    </source>
</evidence>
<feature type="transmembrane region" description="Helical" evidence="8">
    <location>
        <begin position="53"/>
        <end position="70"/>
    </location>
</feature>
<keyword evidence="6 8" id="KW-1133">Transmembrane helix</keyword>
<keyword evidence="7 8" id="KW-0472">Membrane</keyword>
<feature type="transmembrane region" description="Helical" evidence="8">
    <location>
        <begin position="102"/>
        <end position="125"/>
    </location>
</feature>